<evidence type="ECO:0000256" key="2">
    <source>
        <dbReference type="SAM" id="SignalP"/>
    </source>
</evidence>
<sequence length="66" mass="6825">MARLSFLIAILVITTVIAMVASVPVADPGPPGRIGAATSFVRASKTTTTKRPTTPKPKPKPKPKSG</sequence>
<feature type="signal peptide" evidence="2">
    <location>
        <begin position="1"/>
        <end position="22"/>
    </location>
</feature>
<feature type="compositionally biased region" description="Basic residues" evidence="1">
    <location>
        <begin position="57"/>
        <end position="66"/>
    </location>
</feature>
<keyword evidence="2" id="KW-0732">Signal</keyword>
<protein>
    <submittedName>
        <fullName evidence="3">Venom peptide</fullName>
    </submittedName>
</protein>
<evidence type="ECO:0000256" key="1">
    <source>
        <dbReference type="SAM" id="MobiDB-lite"/>
    </source>
</evidence>
<organism evidence="3">
    <name type="scientific">Dasymutilla chiron</name>
    <name type="common">Velvet ant</name>
    <name type="synonym">Mutilla chiron</name>
    <dbReference type="NCBI Taxonomy" id="374949"/>
    <lineage>
        <taxon>Eukaryota</taxon>
        <taxon>Metazoa</taxon>
        <taxon>Ecdysozoa</taxon>
        <taxon>Arthropoda</taxon>
        <taxon>Hexapoda</taxon>
        <taxon>Insecta</taxon>
        <taxon>Pterygota</taxon>
        <taxon>Neoptera</taxon>
        <taxon>Endopterygota</taxon>
        <taxon>Hymenoptera</taxon>
        <taxon>Apocrita</taxon>
        <taxon>Aculeata</taxon>
        <taxon>Pompiloidea</taxon>
        <taxon>Mutillidae</taxon>
        <taxon>Sphaeropthalminae</taxon>
        <taxon>Dasymutilla</taxon>
    </lineage>
</organism>
<feature type="chain" id="PRO_5035889648" evidence="2">
    <location>
        <begin position="23"/>
        <end position="66"/>
    </location>
</feature>
<evidence type="ECO:0000313" key="3">
    <source>
        <dbReference type="EMBL" id="UOY17126.1"/>
    </source>
</evidence>
<proteinExistence type="evidence at transcript level"/>
<name>A0A8T9VUJ9_DASCH</name>
<feature type="region of interest" description="Disordered" evidence="1">
    <location>
        <begin position="27"/>
        <end position="66"/>
    </location>
</feature>
<dbReference type="EMBL" id="MW323182">
    <property type="protein sequence ID" value="UOY17126.1"/>
    <property type="molecule type" value="mRNA"/>
</dbReference>
<reference evidence="3" key="1">
    <citation type="submission" date="2020-12" db="EMBL/GenBank/DDBJ databases">
        <authorList>
            <person name="Robinson S.D."/>
        </authorList>
    </citation>
    <scope>NUCLEOTIDE SEQUENCE</scope>
    <source>
        <tissue evidence="3">Venom apparatus</tissue>
    </source>
</reference>
<accession>A0A8T9VUJ9</accession>
<dbReference type="AlphaFoldDB" id="A0A8T9VUJ9"/>